<dbReference type="STRING" id="460265.Mnod_3772"/>
<keyword evidence="1 2" id="KW-0812">Transmembrane</keyword>
<protein>
    <submittedName>
        <fullName evidence="2">Putative transmembrane signal peptide protein</fullName>
    </submittedName>
</protein>
<gene>
    <name evidence="2" type="ordered locus">Mnod_3772</name>
</gene>
<evidence type="ECO:0000313" key="3">
    <source>
        <dbReference type="Proteomes" id="UP000008207"/>
    </source>
</evidence>
<evidence type="ECO:0000313" key="2">
    <source>
        <dbReference type="EMBL" id="ACL58678.1"/>
    </source>
</evidence>
<dbReference type="OrthoDB" id="7595324at2"/>
<sequence length="235" mass="23670">MPGALGLALLLAAAGLAAGMLAEGDIAGWAPQEAAAAAGAAAAALVVLNAIVRQFRIGLGQGMGALALWLALGLGGSVLYAWRDQAREAAFRVFGELAAGEPVVTPSGEVVIARRADGGFSVKARINGREQVFAFDTGASAVVLTAESAAALGLHPRAGAFAVTVQTANGPAMAAPVILDTVAVGPIREQRVPALVTRPGGLSVNLLGMTFLERLASYEVRGSRLILRAAAAPKT</sequence>
<dbReference type="HOGENOM" id="CLU_099411_0_1_5"/>
<evidence type="ECO:0000256" key="1">
    <source>
        <dbReference type="SAM" id="Phobius"/>
    </source>
</evidence>
<feature type="transmembrane region" description="Helical" evidence="1">
    <location>
        <begin position="64"/>
        <end position="82"/>
    </location>
</feature>
<dbReference type="InterPro" id="IPR011969">
    <property type="entry name" value="Clan_AA_Asp_peptidase_C"/>
</dbReference>
<dbReference type="EMBL" id="CP001349">
    <property type="protein sequence ID" value="ACL58678.1"/>
    <property type="molecule type" value="Genomic_DNA"/>
</dbReference>
<keyword evidence="1" id="KW-1133">Transmembrane helix</keyword>
<dbReference type="SUPFAM" id="SSF50630">
    <property type="entry name" value="Acid proteases"/>
    <property type="match status" value="1"/>
</dbReference>
<dbReference type="RefSeq" id="WP_015930334.1">
    <property type="nucleotide sequence ID" value="NC_011894.1"/>
</dbReference>
<accession>B8IRD8</accession>
<dbReference type="AlphaFoldDB" id="B8IRD8"/>
<dbReference type="InterPro" id="IPR034122">
    <property type="entry name" value="Retropepsin-like_bacterial"/>
</dbReference>
<dbReference type="NCBIfam" id="TIGR02281">
    <property type="entry name" value="clan_AA_DTGA"/>
    <property type="match status" value="1"/>
</dbReference>
<name>B8IRD8_METNO</name>
<proteinExistence type="predicted"/>
<dbReference type="Proteomes" id="UP000008207">
    <property type="component" value="Chromosome"/>
</dbReference>
<dbReference type="eggNOG" id="COG3577">
    <property type="taxonomic scope" value="Bacteria"/>
</dbReference>
<reference evidence="2 3" key="1">
    <citation type="submission" date="2009-01" db="EMBL/GenBank/DDBJ databases">
        <title>Complete sequence of chromosome of Methylobacterium nodulans ORS 2060.</title>
        <authorList>
            <consortium name="US DOE Joint Genome Institute"/>
            <person name="Lucas S."/>
            <person name="Copeland A."/>
            <person name="Lapidus A."/>
            <person name="Glavina del Rio T."/>
            <person name="Dalin E."/>
            <person name="Tice H."/>
            <person name="Bruce D."/>
            <person name="Goodwin L."/>
            <person name="Pitluck S."/>
            <person name="Sims D."/>
            <person name="Brettin T."/>
            <person name="Detter J.C."/>
            <person name="Han C."/>
            <person name="Larimer F."/>
            <person name="Land M."/>
            <person name="Hauser L."/>
            <person name="Kyrpides N."/>
            <person name="Ivanova N."/>
            <person name="Marx C.J."/>
            <person name="Richardson P."/>
        </authorList>
    </citation>
    <scope>NUCLEOTIDE SEQUENCE [LARGE SCALE GENOMIC DNA]</scope>
    <source>
        <strain evidence="3">LMG 21967 / CNCM I-2342 / ORS 2060</strain>
    </source>
</reference>
<dbReference type="CDD" id="cd05483">
    <property type="entry name" value="retropepsin_like_bacteria"/>
    <property type="match status" value="1"/>
</dbReference>
<dbReference type="Pfam" id="PF13650">
    <property type="entry name" value="Asp_protease_2"/>
    <property type="match status" value="1"/>
</dbReference>
<dbReference type="InterPro" id="IPR021109">
    <property type="entry name" value="Peptidase_aspartic_dom_sf"/>
</dbReference>
<organism evidence="2 3">
    <name type="scientific">Methylobacterium nodulans (strain LMG 21967 / CNCM I-2342 / ORS 2060)</name>
    <dbReference type="NCBI Taxonomy" id="460265"/>
    <lineage>
        <taxon>Bacteria</taxon>
        <taxon>Pseudomonadati</taxon>
        <taxon>Pseudomonadota</taxon>
        <taxon>Alphaproteobacteria</taxon>
        <taxon>Hyphomicrobiales</taxon>
        <taxon>Methylobacteriaceae</taxon>
        <taxon>Methylobacterium</taxon>
    </lineage>
</organism>
<keyword evidence="3" id="KW-1185">Reference proteome</keyword>
<feature type="transmembrane region" description="Helical" evidence="1">
    <location>
        <begin position="34"/>
        <end position="52"/>
    </location>
</feature>
<dbReference type="Gene3D" id="2.40.70.10">
    <property type="entry name" value="Acid Proteases"/>
    <property type="match status" value="1"/>
</dbReference>
<keyword evidence="1" id="KW-0472">Membrane</keyword>
<dbReference type="KEGG" id="mno:Mnod_3772"/>